<comment type="caution">
    <text evidence="3">The sequence shown here is derived from an EMBL/GenBank/DDBJ whole genome shotgun (WGS) entry which is preliminary data.</text>
</comment>
<dbReference type="InterPro" id="IPR001245">
    <property type="entry name" value="Ser-Thr/Tyr_kinase_cat_dom"/>
</dbReference>
<dbReference type="GO" id="GO:0005524">
    <property type="term" value="F:ATP binding"/>
    <property type="evidence" value="ECO:0007669"/>
    <property type="project" value="UniProtKB-UniRule"/>
</dbReference>
<accession>A0A8H3CUY7</accession>
<gene>
    <name evidence="3" type="ORF">RDB_LOCUS146228</name>
</gene>
<dbReference type="Gene3D" id="1.10.510.10">
    <property type="entry name" value="Transferase(Phosphotransferase) domain 1"/>
    <property type="match status" value="2"/>
</dbReference>
<dbReference type="AlphaFoldDB" id="A0A8H3CUY7"/>
<dbReference type="PROSITE" id="PS00107">
    <property type="entry name" value="PROTEIN_KINASE_ATP"/>
    <property type="match status" value="1"/>
</dbReference>
<dbReference type="InterPro" id="IPR051681">
    <property type="entry name" value="Ser/Thr_Kinases-Pseudokinases"/>
</dbReference>
<keyword evidence="1" id="KW-0547">Nucleotide-binding</keyword>
<sequence length="780" mass="87240">MGRIASPFGGMWYYAGGGGRGEQGGTVVSSPRVLPTYSQGEATYAEVLSRLSSSIEIGLDLSDALKAFRLFLEVEENITVGRGKLKVLRSQSVYVLEECVWYRRQGGDLSQILPDFIQSLFDVSEQVKSTPRLDHFIQDSHLQVTLEFEVGKAFHKLLEQLKQLTEGKHVDPLCYKTEFEDARNADRRKIEYLGASIKACKEINPDLCNIREGVKPMIDHYLNMRAAGDPTHETGRKQITDANQTLAILAELSGQPVPPLAIASESSLEMDSFPMNESVAYTVHVGKHFTGEKVIIKLTKAIFDKEAAAGTYSRFSQLRENWTALKHDRILPLYGLGIMQTAFNPTVYRLYFLYPYLRNQDAGTYLKVYPTTSRSARLQMVVDIAQGLKYMHSEYILPDGRGVVHGALNIHNVLVKDSGRAVISGFGHTEVLSNPQLQGISSDDYDRYRYSGPEFLNDVAPEPTFGCDIWSWAMTSLEVLTSKPPFGHISKGAKLIQEILTKLPKRADHPSIEDYEHKAEVWKLLEDCWERKPEDRPNANTVSAIEILRKLSENGYADITAQINIRKCSSTAIGQGGTGDVFQGYLVDGSKVAIKCPRNFDTSEEDGREALKAIAKEGYLWLKHRHANVLEIFGLALFRNHIALVSPWMENGTVLNYVKKQPTADRLNLCSQIACGLTYLHEQGTIHGDLKAINVLVSDDGVAKIIDFGSTVMNQYSLQFSGGEKAHHCTIRWAAPELMEAENASVSRPSDVYALAMVNTLERFYFLTLMRPGYICRLFL</sequence>
<dbReference type="InterPro" id="IPR011009">
    <property type="entry name" value="Kinase-like_dom_sf"/>
</dbReference>
<evidence type="ECO:0000259" key="2">
    <source>
        <dbReference type="PROSITE" id="PS50011"/>
    </source>
</evidence>
<proteinExistence type="predicted"/>
<evidence type="ECO:0000256" key="1">
    <source>
        <dbReference type="PROSITE-ProRule" id="PRU10141"/>
    </source>
</evidence>
<dbReference type="InterPro" id="IPR017441">
    <property type="entry name" value="Protein_kinase_ATP_BS"/>
</dbReference>
<dbReference type="Proteomes" id="UP000663888">
    <property type="component" value="Unassembled WGS sequence"/>
</dbReference>
<evidence type="ECO:0000313" key="3">
    <source>
        <dbReference type="EMBL" id="CAE6495386.1"/>
    </source>
</evidence>
<dbReference type="Pfam" id="PF07714">
    <property type="entry name" value="PK_Tyr_Ser-Thr"/>
    <property type="match status" value="2"/>
</dbReference>
<keyword evidence="1" id="KW-0067">ATP-binding</keyword>
<evidence type="ECO:0000313" key="4">
    <source>
        <dbReference type="Proteomes" id="UP000663888"/>
    </source>
</evidence>
<dbReference type="PROSITE" id="PS50011">
    <property type="entry name" value="PROTEIN_KINASE_DOM"/>
    <property type="match status" value="2"/>
</dbReference>
<feature type="binding site" evidence="1">
    <location>
        <position position="595"/>
    </location>
    <ligand>
        <name>ATP</name>
        <dbReference type="ChEBI" id="CHEBI:30616"/>
    </ligand>
</feature>
<dbReference type="SUPFAM" id="SSF56112">
    <property type="entry name" value="Protein kinase-like (PK-like)"/>
    <property type="match status" value="2"/>
</dbReference>
<dbReference type="PANTHER" id="PTHR44329">
    <property type="entry name" value="SERINE/THREONINE-PROTEIN KINASE TNNI3K-RELATED"/>
    <property type="match status" value="1"/>
</dbReference>
<dbReference type="InterPro" id="IPR000719">
    <property type="entry name" value="Prot_kinase_dom"/>
</dbReference>
<reference evidence="3" key="1">
    <citation type="submission" date="2021-01" db="EMBL/GenBank/DDBJ databases">
        <authorList>
            <person name="Kaushik A."/>
        </authorList>
    </citation>
    <scope>NUCLEOTIDE SEQUENCE</scope>
    <source>
        <strain evidence="3">AG4-R118</strain>
    </source>
</reference>
<dbReference type="SMART" id="SM00220">
    <property type="entry name" value="S_TKc"/>
    <property type="match status" value="1"/>
</dbReference>
<dbReference type="EMBL" id="CAJMWX010001543">
    <property type="protein sequence ID" value="CAE6495386.1"/>
    <property type="molecule type" value="Genomic_DNA"/>
</dbReference>
<organism evidence="3 4">
    <name type="scientific">Rhizoctonia solani</name>
    <dbReference type="NCBI Taxonomy" id="456999"/>
    <lineage>
        <taxon>Eukaryota</taxon>
        <taxon>Fungi</taxon>
        <taxon>Dikarya</taxon>
        <taxon>Basidiomycota</taxon>
        <taxon>Agaricomycotina</taxon>
        <taxon>Agaricomycetes</taxon>
        <taxon>Cantharellales</taxon>
        <taxon>Ceratobasidiaceae</taxon>
        <taxon>Rhizoctonia</taxon>
    </lineage>
</organism>
<feature type="domain" description="Protein kinase" evidence="2">
    <location>
        <begin position="246"/>
        <end position="548"/>
    </location>
</feature>
<feature type="domain" description="Protein kinase" evidence="2">
    <location>
        <begin position="567"/>
        <end position="780"/>
    </location>
</feature>
<dbReference type="GO" id="GO:0004674">
    <property type="term" value="F:protein serine/threonine kinase activity"/>
    <property type="evidence" value="ECO:0007669"/>
    <property type="project" value="TreeGrafter"/>
</dbReference>
<name>A0A8H3CUY7_9AGAM</name>
<protein>
    <recommendedName>
        <fullName evidence="2">Protein kinase domain-containing protein</fullName>
    </recommendedName>
</protein>